<proteinExistence type="inferred from homology"/>
<evidence type="ECO:0000313" key="7">
    <source>
        <dbReference type="EMBL" id="SFD74984.1"/>
    </source>
</evidence>
<keyword evidence="8" id="KW-1185">Reference proteome</keyword>
<dbReference type="NCBIfam" id="NF003740">
    <property type="entry name" value="PRK05337.1"/>
    <property type="match status" value="1"/>
</dbReference>
<name>A0A1I1UWC6_9BACL</name>
<dbReference type="PANTHER" id="PTHR30480">
    <property type="entry name" value="BETA-HEXOSAMINIDASE-RELATED"/>
    <property type="match status" value="1"/>
</dbReference>
<dbReference type="GO" id="GO:0009254">
    <property type="term" value="P:peptidoglycan turnover"/>
    <property type="evidence" value="ECO:0007669"/>
    <property type="project" value="TreeGrafter"/>
</dbReference>
<dbReference type="PANTHER" id="PTHR30480:SF16">
    <property type="entry name" value="GLYCOSIDE HYDROLASE FAMILY 3 DOMAIN PROTEIN"/>
    <property type="match status" value="1"/>
</dbReference>
<dbReference type="InterPro" id="IPR036962">
    <property type="entry name" value="Glyco_hydro_3_N_sf"/>
</dbReference>
<reference evidence="8" key="1">
    <citation type="submission" date="2016-10" db="EMBL/GenBank/DDBJ databases">
        <authorList>
            <person name="Varghese N."/>
            <person name="Submissions S."/>
        </authorList>
    </citation>
    <scope>NUCLEOTIDE SEQUENCE [LARGE SCALE GENOMIC DNA]</scope>
    <source>
        <strain evidence="8">CGMCC 1.10784</strain>
    </source>
</reference>
<dbReference type="OrthoDB" id="9805821at2"/>
<evidence type="ECO:0000313" key="8">
    <source>
        <dbReference type="Proteomes" id="UP000198855"/>
    </source>
</evidence>
<gene>
    <name evidence="7" type="ORF">SAMN05216378_1256</name>
</gene>
<keyword evidence="5" id="KW-0732">Signal</keyword>
<keyword evidence="2" id="KW-0378">Hydrolase</keyword>
<feature type="region of interest" description="Disordered" evidence="4">
    <location>
        <begin position="27"/>
        <end position="55"/>
    </location>
</feature>
<evidence type="ECO:0000256" key="2">
    <source>
        <dbReference type="ARBA" id="ARBA00022801"/>
    </source>
</evidence>
<feature type="signal peptide" evidence="5">
    <location>
        <begin position="1"/>
        <end position="27"/>
    </location>
</feature>
<evidence type="ECO:0000256" key="1">
    <source>
        <dbReference type="ARBA" id="ARBA00005336"/>
    </source>
</evidence>
<dbReference type="EMBL" id="FOMT01000001">
    <property type="protein sequence ID" value="SFD74984.1"/>
    <property type="molecule type" value="Genomic_DNA"/>
</dbReference>
<dbReference type="AlphaFoldDB" id="A0A1I1UWC6"/>
<feature type="domain" description="Glycoside hydrolase family 3 N-terminal" evidence="6">
    <location>
        <begin position="69"/>
        <end position="392"/>
    </location>
</feature>
<comment type="similarity">
    <text evidence="1">Belongs to the glycosyl hydrolase 3 family.</text>
</comment>
<accession>A0A1I1UWC6</accession>
<sequence>MRLLRMFLIYAAALFLIVLSGCSTKHAEPSAPAAPPSTTLSPSTVPKPIDHEPSPTVDQTADLVASMSLSEKIGQMVLVGMDGTEVQSDISLLIKERQVGGIILYSDNIVSAAQTNKLLAGLKQINHEAGGKLPLLLSADQEGGRVSRLPKEITKFPASKSVGSTNDTNYAYQVGTALGEAMKAVGLNTDFAPVLDVNTNPDNPVIGDRAFGSTAKLVSSMGVQEMLGIKSQGVIPVVKHFPGHGDTSVDSHFGLPIVNHDLQRLRSIELVPFRSAIKEGAPVVMIGHILMTKLDPDTPASMSRIIIQDLLREELKFNGVVITDDMTMGAVGKVKAIGPASVQAVLAGNDIILVGHDVAQQQSVLHALTTAVQNGKIPQSVIDASVYRIAKLKQSFGLSDQPTSLADVSTLNKHIQAVLKRTNAAQK</sequence>
<evidence type="ECO:0000256" key="4">
    <source>
        <dbReference type="SAM" id="MobiDB-lite"/>
    </source>
</evidence>
<dbReference type="PROSITE" id="PS51257">
    <property type="entry name" value="PROKAR_LIPOPROTEIN"/>
    <property type="match status" value="1"/>
</dbReference>
<dbReference type="SUPFAM" id="SSF51445">
    <property type="entry name" value="(Trans)glycosidases"/>
    <property type="match status" value="1"/>
</dbReference>
<dbReference type="InterPro" id="IPR050226">
    <property type="entry name" value="NagZ_Beta-hexosaminidase"/>
</dbReference>
<protein>
    <submittedName>
        <fullName evidence="7">Beta-N-acetylhexosaminidase</fullName>
    </submittedName>
</protein>
<dbReference type="Gene3D" id="3.20.20.300">
    <property type="entry name" value="Glycoside hydrolase, family 3, N-terminal domain"/>
    <property type="match status" value="1"/>
</dbReference>
<evidence type="ECO:0000256" key="3">
    <source>
        <dbReference type="ARBA" id="ARBA00023295"/>
    </source>
</evidence>
<dbReference type="GO" id="GO:0004553">
    <property type="term" value="F:hydrolase activity, hydrolyzing O-glycosyl compounds"/>
    <property type="evidence" value="ECO:0007669"/>
    <property type="project" value="InterPro"/>
</dbReference>
<organism evidence="7 8">
    <name type="scientific">Paenibacillus catalpae</name>
    <dbReference type="NCBI Taxonomy" id="1045775"/>
    <lineage>
        <taxon>Bacteria</taxon>
        <taxon>Bacillati</taxon>
        <taxon>Bacillota</taxon>
        <taxon>Bacilli</taxon>
        <taxon>Bacillales</taxon>
        <taxon>Paenibacillaceae</taxon>
        <taxon>Paenibacillus</taxon>
    </lineage>
</organism>
<feature type="compositionally biased region" description="Low complexity" evidence="4">
    <location>
        <begin position="36"/>
        <end position="47"/>
    </location>
</feature>
<feature type="chain" id="PRO_5011732979" evidence="5">
    <location>
        <begin position="28"/>
        <end position="427"/>
    </location>
</feature>
<evidence type="ECO:0000259" key="6">
    <source>
        <dbReference type="Pfam" id="PF00933"/>
    </source>
</evidence>
<dbReference type="RefSeq" id="WP_091182188.1">
    <property type="nucleotide sequence ID" value="NZ_FOMT01000001.1"/>
</dbReference>
<evidence type="ECO:0000256" key="5">
    <source>
        <dbReference type="SAM" id="SignalP"/>
    </source>
</evidence>
<dbReference type="Pfam" id="PF00933">
    <property type="entry name" value="Glyco_hydro_3"/>
    <property type="match status" value="1"/>
</dbReference>
<dbReference type="GO" id="GO:0005975">
    <property type="term" value="P:carbohydrate metabolic process"/>
    <property type="evidence" value="ECO:0007669"/>
    <property type="project" value="InterPro"/>
</dbReference>
<dbReference type="STRING" id="1045775.SAMN05216378_1256"/>
<dbReference type="PRINTS" id="PR00133">
    <property type="entry name" value="GLHYDRLASE3"/>
</dbReference>
<dbReference type="InterPro" id="IPR001764">
    <property type="entry name" value="Glyco_hydro_3_N"/>
</dbReference>
<dbReference type="Proteomes" id="UP000198855">
    <property type="component" value="Unassembled WGS sequence"/>
</dbReference>
<dbReference type="PROSITE" id="PS00775">
    <property type="entry name" value="GLYCOSYL_HYDROL_F3"/>
    <property type="match status" value="1"/>
</dbReference>
<keyword evidence="3" id="KW-0326">Glycosidase</keyword>
<dbReference type="InterPro" id="IPR017853">
    <property type="entry name" value="GH"/>
</dbReference>
<dbReference type="InterPro" id="IPR019800">
    <property type="entry name" value="Glyco_hydro_3_AS"/>
</dbReference>